<dbReference type="AlphaFoldDB" id="A0A8S0UKS1"/>
<evidence type="ECO:0000313" key="2">
    <source>
        <dbReference type="EMBL" id="CAA3018917.1"/>
    </source>
</evidence>
<evidence type="ECO:0000313" key="3">
    <source>
        <dbReference type="Proteomes" id="UP000594638"/>
    </source>
</evidence>
<accession>A0A8S0UKS1</accession>
<dbReference type="Proteomes" id="UP000594638">
    <property type="component" value="Unassembled WGS sequence"/>
</dbReference>
<sequence length="89" mass="10155">MVGGTHYYIETILWDFLLTSGEDVLYPGEALRFGGTDPKEEADDEVSPDESKKQRLDEDLLTQAEIPIQQLQEMDPVEARAKLDRMNNK</sequence>
<proteinExistence type="predicted"/>
<feature type="compositionally biased region" description="Basic and acidic residues" evidence="1">
    <location>
        <begin position="77"/>
        <end position="89"/>
    </location>
</feature>
<feature type="compositionally biased region" description="Basic and acidic residues" evidence="1">
    <location>
        <begin position="49"/>
        <end position="58"/>
    </location>
</feature>
<gene>
    <name evidence="2" type="ORF">OLEA9_A054426</name>
</gene>
<feature type="non-terminal residue" evidence="2">
    <location>
        <position position="89"/>
    </location>
</feature>
<feature type="region of interest" description="Disordered" evidence="1">
    <location>
        <begin position="29"/>
        <end position="89"/>
    </location>
</feature>
<dbReference type="OrthoDB" id="775260at2759"/>
<reference evidence="2 3" key="1">
    <citation type="submission" date="2019-12" db="EMBL/GenBank/DDBJ databases">
        <authorList>
            <person name="Alioto T."/>
            <person name="Alioto T."/>
            <person name="Gomez Garrido J."/>
        </authorList>
    </citation>
    <scope>NUCLEOTIDE SEQUENCE [LARGE SCALE GENOMIC DNA]</scope>
</reference>
<dbReference type="Gramene" id="OE9A054426T1">
    <property type="protein sequence ID" value="OE9A054426C1"/>
    <property type="gene ID" value="OE9A054426"/>
</dbReference>
<keyword evidence="3" id="KW-1185">Reference proteome</keyword>
<comment type="caution">
    <text evidence="2">The sequence shown here is derived from an EMBL/GenBank/DDBJ whole genome shotgun (WGS) entry which is preliminary data.</text>
</comment>
<evidence type="ECO:0000256" key="1">
    <source>
        <dbReference type="SAM" id="MobiDB-lite"/>
    </source>
</evidence>
<dbReference type="EMBL" id="CACTIH010007966">
    <property type="protein sequence ID" value="CAA3018917.1"/>
    <property type="molecule type" value="Genomic_DNA"/>
</dbReference>
<name>A0A8S0UKS1_OLEEU</name>
<organism evidence="2 3">
    <name type="scientific">Olea europaea subsp. europaea</name>
    <dbReference type="NCBI Taxonomy" id="158383"/>
    <lineage>
        <taxon>Eukaryota</taxon>
        <taxon>Viridiplantae</taxon>
        <taxon>Streptophyta</taxon>
        <taxon>Embryophyta</taxon>
        <taxon>Tracheophyta</taxon>
        <taxon>Spermatophyta</taxon>
        <taxon>Magnoliopsida</taxon>
        <taxon>eudicotyledons</taxon>
        <taxon>Gunneridae</taxon>
        <taxon>Pentapetalae</taxon>
        <taxon>asterids</taxon>
        <taxon>lamiids</taxon>
        <taxon>Lamiales</taxon>
        <taxon>Oleaceae</taxon>
        <taxon>Oleeae</taxon>
        <taxon>Olea</taxon>
    </lineage>
</organism>
<protein>
    <submittedName>
        <fullName evidence="2">Uncharacterized protein</fullName>
    </submittedName>
</protein>